<dbReference type="AlphaFoldDB" id="A0A1G2C4Z5"/>
<sequence>MRGVLFLYLGIEPKDAHPYRTIYSGGSREKNIKFPPLAPTRRRGKSENREAYVKKPTARRLKL</sequence>
<feature type="region of interest" description="Disordered" evidence="1">
    <location>
        <begin position="30"/>
        <end position="63"/>
    </location>
</feature>
<dbReference type="EMBL" id="MHKU01000041">
    <property type="protein sequence ID" value="OGY96181.1"/>
    <property type="molecule type" value="Genomic_DNA"/>
</dbReference>
<name>A0A1G2C4Z5_9BACT</name>
<organism evidence="2 3">
    <name type="scientific">Candidatus Liptonbacteria bacterium GWB1_49_6</name>
    <dbReference type="NCBI Taxonomy" id="1798644"/>
    <lineage>
        <taxon>Bacteria</taxon>
        <taxon>Candidatus Liptoniibacteriota</taxon>
    </lineage>
</organism>
<dbReference type="STRING" id="1798644.A2122_00130"/>
<evidence type="ECO:0000256" key="1">
    <source>
        <dbReference type="SAM" id="MobiDB-lite"/>
    </source>
</evidence>
<evidence type="ECO:0000313" key="2">
    <source>
        <dbReference type="EMBL" id="OGY96181.1"/>
    </source>
</evidence>
<dbReference type="Proteomes" id="UP000176648">
    <property type="component" value="Unassembled WGS sequence"/>
</dbReference>
<accession>A0A1G2C4Z5</accession>
<gene>
    <name evidence="2" type="ORF">A2122_00130</name>
</gene>
<reference evidence="2 3" key="1">
    <citation type="journal article" date="2016" name="Nat. Commun.">
        <title>Thousands of microbial genomes shed light on interconnected biogeochemical processes in an aquifer system.</title>
        <authorList>
            <person name="Anantharaman K."/>
            <person name="Brown C.T."/>
            <person name="Hug L.A."/>
            <person name="Sharon I."/>
            <person name="Castelle C.J."/>
            <person name="Probst A.J."/>
            <person name="Thomas B.C."/>
            <person name="Singh A."/>
            <person name="Wilkins M.J."/>
            <person name="Karaoz U."/>
            <person name="Brodie E.L."/>
            <person name="Williams K.H."/>
            <person name="Hubbard S.S."/>
            <person name="Banfield J.F."/>
        </authorList>
    </citation>
    <scope>NUCLEOTIDE SEQUENCE [LARGE SCALE GENOMIC DNA]</scope>
</reference>
<evidence type="ECO:0000313" key="3">
    <source>
        <dbReference type="Proteomes" id="UP000176648"/>
    </source>
</evidence>
<protein>
    <submittedName>
        <fullName evidence="2">Uncharacterized protein</fullName>
    </submittedName>
</protein>
<proteinExistence type="predicted"/>
<comment type="caution">
    <text evidence="2">The sequence shown here is derived from an EMBL/GenBank/DDBJ whole genome shotgun (WGS) entry which is preliminary data.</text>
</comment>